<comment type="caution">
    <text evidence="1">The sequence shown here is derived from an EMBL/GenBank/DDBJ whole genome shotgun (WGS) entry which is preliminary data.</text>
</comment>
<evidence type="ECO:0000313" key="1">
    <source>
        <dbReference type="EMBL" id="KAI3783304.1"/>
    </source>
</evidence>
<proteinExistence type="predicted"/>
<evidence type="ECO:0000313" key="2">
    <source>
        <dbReference type="Proteomes" id="UP001056120"/>
    </source>
</evidence>
<sequence>MVENTSPVCHTPAVQSSCSKCTRCESKSQTAPILVEELNKSLAINNDLKEAEKVFNEKTETLTNDLAAMTDVKNVLEIQQEDLLIHGRVKNGIGYKAIPHPCNGNFTGSPKQKVDINHLPDFSLSADPILSTSNPEEEKPVNRRDGKQKMRNSNEFSKKSNSFQSYPKPGFQNTKPGFQNAKHVFVKPTHVWAKRHDTKNVTSDDLFKSEKDLAFSTPNEASSSASDFIKDDDFRVDISSSILDPITIKHVRAVSEVSEASSSQYIDVSSSDSHVEEPISPIYSIASKLPEVNNTNL</sequence>
<accession>A0ACB9GIP7</accession>
<gene>
    <name evidence="1" type="ORF">L1987_42382</name>
</gene>
<dbReference type="Proteomes" id="UP001056120">
    <property type="component" value="Linkage Group LG14"/>
</dbReference>
<dbReference type="EMBL" id="CM042031">
    <property type="protein sequence ID" value="KAI3783304.1"/>
    <property type="molecule type" value="Genomic_DNA"/>
</dbReference>
<organism evidence="1 2">
    <name type="scientific">Smallanthus sonchifolius</name>
    <dbReference type="NCBI Taxonomy" id="185202"/>
    <lineage>
        <taxon>Eukaryota</taxon>
        <taxon>Viridiplantae</taxon>
        <taxon>Streptophyta</taxon>
        <taxon>Embryophyta</taxon>
        <taxon>Tracheophyta</taxon>
        <taxon>Spermatophyta</taxon>
        <taxon>Magnoliopsida</taxon>
        <taxon>eudicotyledons</taxon>
        <taxon>Gunneridae</taxon>
        <taxon>Pentapetalae</taxon>
        <taxon>asterids</taxon>
        <taxon>campanulids</taxon>
        <taxon>Asterales</taxon>
        <taxon>Asteraceae</taxon>
        <taxon>Asteroideae</taxon>
        <taxon>Heliantheae alliance</taxon>
        <taxon>Millerieae</taxon>
        <taxon>Smallanthus</taxon>
    </lineage>
</organism>
<reference evidence="2" key="1">
    <citation type="journal article" date="2022" name="Mol. Ecol. Resour.">
        <title>The genomes of chicory, endive, great burdock and yacon provide insights into Asteraceae palaeo-polyploidization history and plant inulin production.</title>
        <authorList>
            <person name="Fan W."/>
            <person name="Wang S."/>
            <person name="Wang H."/>
            <person name="Wang A."/>
            <person name="Jiang F."/>
            <person name="Liu H."/>
            <person name="Zhao H."/>
            <person name="Xu D."/>
            <person name="Zhang Y."/>
        </authorList>
    </citation>
    <scope>NUCLEOTIDE SEQUENCE [LARGE SCALE GENOMIC DNA]</scope>
    <source>
        <strain evidence="2">cv. Yunnan</strain>
    </source>
</reference>
<reference evidence="1 2" key="2">
    <citation type="journal article" date="2022" name="Mol. Ecol. Resour.">
        <title>The genomes of chicory, endive, great burdock and yacon provide insights into Asteraceae paleo-polyploidization history and plant inulin production.</title>
        <authorList>
            <person name="Fan W."/>
            <person name="Wang S."/>
            <person name="Wang H."/>
            <person name="Wang A."/>
            <person name="Jiang F."/>
            <person name="Liu H."/>
            <person name="Zhao H."/>
            <person name="Xu D."/>
            <person name="Zhang Y."/>
        </authorList>
    </citation>
    <scope>NUCLEOTIDE SEQUENCE [LARGE SCALE GENOMIC DNA]</scope>
    <source>
        <strain evidence="2">cv. Yunnan</strain>
        <tissue evidence="1">Leaves</tissue>
    </source>
</reference>
<name>A0ACB9GIP7_9ASTR</name>
<protein>
    <submittedName>
        <fullName evidence="1">Uncharacterized protein</fullName>
    </submittedName>
</protein>
<keyword evidence="2" id="KW-1185">Reference proteome</keyword>